<gene>
    <name evidence="1" type="ORF">BDY19DRAFT_507992</name>
</gene>
<proteinExistence type="predicted"/>
<keyword evidence="2" id="KW-1185">Reference proteome</keyword>
<dbReference type="Proteomes" id="UP001055072">
    <property type="component" value="Unassembled WGS sequence"/>
</dbReference>
<evidence type="ECO:0000313" key="1">
    <source>
        <dbReference type="EMBL" id="KAI0092813.1"/>
    </source>
</evidence>
<evidence type="ECO:0000313" key="2">
    <source>
        <dbReference type="Proteomes" id="UP001055072"/>
    </source>
</evidence>
<comment type="caution">
    <text evidence="1">The sequence shown here is derived from an EMBL/GenBank/DDBJ whole genome shotgun (WGS) entry which is preliminary data.</text>
</comment>
<organism evidence="1 2">
    <name type="scientific">Irpex rosettiformis</name>
    <dbReference type="NCBI Taxonomy" id="378272"/>
    <lineage>
        <taxon>Eukaryota</taxon>
        <taxon>Fungi</taxon>
        <taxon>Dikarya</taxon>
        <taxon>Basidiomycota</taxon>
        <taxon>Agaricomycotina</taxon>
        <taxon>Agaricomycetes</taxon>
        <taxon>Polyporales</taxon>
        <taxon>Irpicaceae</taxon>
        <taxon>Irpex</taxon>
    </lineage>
</organism>
<dbReference type="EMBL" id="MU274903">
    <property type="protein sequence ID" value="KAI0092813.1"/>
    <property type="molecule type" value="Genomic_DNA"/>
</dbReference>
<reference evidence="1" key="1">
    <citation type="journal article" date="2021" name="Environ. Microbiol.">
        <title>Gene family expansions and transcriptome signatures uncover fungal adaptations to wood decay.</title>
        <authorList>
            <person name="Hage H."/>
            <person name="Miyauchi S."/>
            <person name="Viragh M."/>
            <person name="Drula E."/>
            <person name="Min B."/>
            <person name="Chaduli D."/>
            <person name="Navarro D."/>
            <person name="Favel A."/>
            <person name="Norest M."/>
            <person name="Lesage-Meessen L."/>
            <person name="Balint B."/>
            <person name="Merenyi Z."/>
            <person name="de Eugenio L."/>
            <person name="Morin E."/>
            <person name="Martinez A.T."/>
            <person name="Baldrian P."/>
            <person name="Stursova M."/>
            <person name="Martinez M.J."/>
            <person name="Novotny C."/>
            <person name="Magnuson J.K."/>
            <person name="Spatafora J.W."/>
            <person name="Maurice S."/>
            <person name="Pangilinan J."/>
            <person name="Andreopoulos W."/>
            <person name="LaButti K."/>
            <person name="Hundley H."/>
            <person name="Na H."/>
            <person name="Kuo A."/>
            <person name="Barry K."/>
            <person name="Lipzen A."/>
            <person name="Henrissat B."/>
            <person name="Riley R."/>
            <person name="Ahrendt S."/>
            <person name="Nagy L.G."/>
            <person name="Grigoriev I.V."/>
            <person name="Martin F."/>
            <person name="Rosso M.N."/>
        </authorList>
    </citation>
    <scope>NUCLEOTIDE SEQUENCE</scope>
    <source>
        <strain evidence="1">CBS 384.51</strain>
    </source>
</reference>
<sequence>MTETASMAESNDRQPNNYQPKKKKTEEPLPPDIGLKPVQLQRRRVWRACESCRRKKIKCDGTEPTCSQCATSKTQCTWLQTKDRAALSRHYVQELEARLLHMETLFQQVAPILEQVGQAGGIDTSKLGLTPGDASSNIPPQPVLSNINESEENNETDSPANPVKLEDEVSESFGQLALDEHGQMRWIGSSSTMSLINSFRSLTSAPLHRVSPMEDDPLGPGPSVNKLYFPASVLFGKVHALPSPEEVEFPPRDLADKLVDAYFSRFHFLFPIIDKPNFLLRYTNVMNNVGDAGLAARETAFIALTNSVFACAVKLIEDPRLRIEGDDAAGMGMIYYERALILQYISHASMQVEHVQCFLLMSSFLCSVNCLPQAWIIVGQAIRIAQDIGLHRSPRRLLISPIEKETRRKVWWGCYILDRMLALTLGRPMGIDERDCDVELPADVDDEHLSDYFAGATMAREVPFLMKGFLELISLYEISGKVLRQVYSLDKCKEYLEPEKRAELNRSVESLDKALMKWCDDLPPVFKNSPAHEKHVSMAAVLCTHYYSILLTLHRNFLPVKPDQPILPRSTAKAVSTARACIHLAPSIRNVVPPCYHLAFFIQNLFSSAVIILLYSMHTTNLGASQMAMDEAKSCLGILEGWEGYWPGARKCKELLEDLAATAGEAMQALQAQQQQNLPTPPNMSNVSTPSTKVSSGAASPSAMQQDTRMGAPTTVPGSTSERILKNKARRNRSRDPRLSPRLMPQSGYHRHDPISQRARSTSRKRPHDEDYQDFGNPSLSSVLSGSYPGRSNLSSHSSPVSVHSHPSPPRLEPPLEASPPIMPIGSFSMSMPPQSPTTVSMPSSSRFSYDFSQSPPENRWAGPSESNGSKNFYDSPVQGSSSGGGYGNTYAIQPTTSVDSNNSYSMSYDTNDLISGLPSLSTVPELTDFSGPGLPFRGLELLRNFNGGNSGTFTPGGSQGEMWQTFDPGAFGLDPEVAFSLRDLNFDGTQNTDSPIQWDTGDSVR</sequence>
<name>A0ACB8UEY8_9APHY</name>
<accession>A0ACB8UEY8</accession>
<protein>
    <submittedName>
        <fullName evidence="1">Fungal-specific transcription factor domain-containing protein</fullName>
    </submittedName>
</protein>